<dbReference type="GO" id="GO:0098046">
    <property type="term" value="C:type V protein secretion system complex"/>
    <property type="evidence" value="ECO:0007669"/>
    <property type="project" value="TreeGrafter"/>
</dbReference>
<accession>I4HA44</accession>
<dbReference type="HOGENOM" id="CLU_021521_0_1_3"/>
<dbReference type="PANTHER" id="PTHR34597">
    <property type="entry name" value="SLR1661 PROTEIN"/>
    <property type="match status" value="1"/>
</dbReference>
<dbReference type="GO" id="GO:0008320">
    <property type="term" value="F:protein transmembrane transporter activity"/>
    <property type="evidence" value="ECO:0007669"/>
    <property type="project" value="TreeGrafter"/>
</dbReference>
<dbReference type="Pfam" id="PF08479">
    <property type="entry name" value="POTRA_2"/>
    <property type="match status" value="1"/>
</dbReference>
<keyword evidence="1" id="KW-1134">Transmembrane beta strand</keyword>
<protein>
    <submittedName>
        <fullName evidence="6">Surface antigen D15 (Modular protein)</fullName>
    </submittedName>
</protein>
<dbReference type="Pfam" id="PF03865">
    <property type="entry name" value="ShlB"/>
    <property type="match status" value="1"/>
</dbReference>
<evidence type="ECO:0000256" key="2">
    <source>
        <dbReference type="ARBA" id="ARBA00022692"/>
    </source>
</evidence>
<evidence type="ECO:0000313" key="7">
    <source>
        <dbReference type="Proteomes" id="UP000003613"/>
    </source>
</evidence>
<gene>
    <name evidence="6" type="ORF">MICAF_4490003</name>
</gene>
<comment type="caution">
    <text evidence="6">The sequence shown here is derived from an EMBL/GenBank/DDBJ whole genome shotgun (WGS) entry which is preliminary data.</text>
</comment>
<dbReference type="AlphaFoldDB" id="I4HA44"/>
<dbReference type="InterPro" id="IPR013686">
    <property type="entry name" value="Polypept-transport_assoc_ShlB"/>
</dbReference>
<evidence type="ECO:0000256" key="1">
    <source>
        <dbReference type="ARBA" id="ARBA00022452"/>
    </source>
</evidence>
<dbReference type="Gene3D" id="3.10.20.310">
    <property type="entry name" value="membrane protein fhac"/>
    <property type="match status" value="1"/>
</dbReference>
<proteinExistence type="predicted"/>
<evidence type="ECO:0000313" key="6">
    <source>
        <dbReference type="EMBL" id="CCI18918.1"/>
    </source>
</evidence>
<feature type="domain" description="Polypeptide-transport-associated ShlB-type" evidence="5">
    <location>
        <begin position="51"/>
        <end position="126"/>
    </location>
</feature>
<dbReference type="PANTHER" id="PTHR34597:SF3">
    <property type="entry name" value="OUTER MEMBRANE TRANSPORTER CDIB"/>
    <property type="match status" value="1"/>
</dbReference>
<organism evidence="6 7">
    <name type="scientific">Microcystis aeruginosa PCC 9807</name>
    <dbReference type="NCBI Taxonomy" id="1160283"/>
    <lineage>
        <taxon>Bacteria</taxon>
        <taxon>Bacillati</taxon>
        <taxon>Cyanobacteriota</taxon>
        <taxon>Cyanophyceae</taxon>
        <taxon>Oscillatoriophycideae</taxon>
        <taxon>Chroococcales</taxon>
        <taxon>Microcystaceae</taxon>
        <taxon>Microcystis</taxon>
    </lineage>
</organism>
<dbReference type="RefSeq" id="WP_002788962.1">
    <property type="nucleotide sequence ID" value="NZ_HE973365.1"/>
</dbReference>
<feature type="domain" description="Haemolysin activator HlyB C-terminal" evidence="4">
    <location>
        <begin position="188"/>
        <end position="495"/>
    </location>
</feature>
<evidence type="ECO:0000259" key="4">
    <source>
        <dbReference type="Pfam" id="PF03865"/>
    </source>
</evidence>
<sequence length="537" mass="60215">MFNSFKRLFCVSLITGCIGLDSSTGQAQLLADADRFQEIENCPSDPEIEVFFVKKIEVLGNSIFKSEIRSLTQPLENQKITIEKLICLRSAITELYVSRGYITSGAFLPNNQEITEGIVKIQVVEGEIERIEIQGLKRLKDYYIRSRLENVTRTPLNQQTLQNGLALLQLDPLIKTIQAELTPGSTDGKSVLLVNLEEAKALSVEVSTDNYRPANIGSYEGTIALSHGNVLGWGDKFSGEYSITEGLNLYNLHYNVPINPMDGRIGLHYWNTDSKITETLFNIFDIRNQTETLGVEYRQPIYRTLQTEWTLGLNLDIRNNRSSLEGVSFCFSQPCIDGKTNLTVLRFSQEWLNRTSNQVLAARSQLNFGINAFDSTVVNIEPNQEFFSWLGQFQFVNRFSNNWLLLGRFYAQIAGDPLPIIEQFSLGGIDTVRGYAQNEIVTDNALLGSLELRIPLTQDPEVLQITSFVEGGTGWNNLLPDPDPATLGGIGLGLRWLVANGLTVRLDYGIPLVSVDNSGNSLQEQGFYFSVRYRKAF</sequence>
<keyword evidence="1" id="KW-0472">Membrane</keyword>
<dbReference type="InterPro" id="IPR051544">
    <property type="entry name" value="TPS_OM_transporter"/>
</dbReference>
<dbReference type="EMBL" id="CAIM01000389">
    <property type="protein sequence ID" value="CCI18918.1"/>
    <property type="molecule type" value="Genomic_DNA"/>
</dbReference>
<keyword evidence="3" id="KW-0998">Cell outer membrane</keyword>
<reference evidence="6 7" key="1">
    <citation type="submission" date="2012-04" db="EMBL/GenBank/DDBJ databases">
        <authorList>
            <person name="Genoscope - CEA"/>
        </authorList>
    </citation>
    <scope>NUCLEOTIDE SEQUENCE [LARGE SCALE GENOMIC DNA]</scope>
    <source>
        <strain evidence="6 7">9807</strain>
    </source>
</reference>
<dbReference type="GO" id="GO:0046819">
    <property type="term" value="P:protein secretion by the type V secretion system"/>
    <property type="evidence" value="ECO:0007669"/>
    <property type="project" value="TreeGrafter"/>
</dbReference>
<dbReference type="Gene3D" id="2.40.160.50">
    <property type="entry name" value="membrane protein fhac: a member of the omp85/tpsb transporter family"/>
    <property type="match status" value="1"/>
</dbReference>
<evidence type="ECO:0000256" key="3">
    <source>
        <dbReference type="ARBA" id="ARBA00023237"/>
    </source>
</evidence>
<dbReference type="Proteomes" id="UP000003613">
    <property type="component" value="Unassembled WGS sequence"/>
</dbReference>
<evidence type="ECO:0000259" key="5">
    <source>
        <dbReference type="Pfam" id="PF08479"/>
    </source>
</evidence>
<dbReference type="InterPro" id="IPR005565">
    <property type="entry name" value="Hemolysn_activator_HlyB_C"/>
</dbReference>
<name>I4HA44_MICAE</name>
<keyword evidence="2" id="KW-0812">Transmembrane</keyword>